<comment type="caution">
    <text evidence="3">The sequence shown here is derived from an EMBL/GenBank/DDBJ whole genome shotgun (WGS) entry which is preliminary data.</text>
</comment>
<evidence type="ECO:0000313" key="4">
    <source>
        <dbReference type="Proteomes" id="UP001055219"/>
    </source>
</evidence>
<dbReference type="EMBL" id="JAGIXG020000061">
    <property type="protein sequence ID" value="KAI6778719.1"/>
    <property type="molecule type" value="Genomic_DNA"/>
</dbReference>
<keyword evidence="4" id="KW-1185">Reference proteome</keyword>
<proteinExistence type="predicted"/>
<gene>
    <name evidence="3" type="ORF">J7T54_000753</name>
</gene>
<keyword evidence="2" id="KW-0732">Signal</keyword>
<accession>A0A9P9XVS4</accession>
<dbReference type="OrthoDB" id="4958136at2759"/>
<protein>
    <submittedName>
        <fullName evidence="3">Uncharacterized protein</fullName>
    </submittedName>
</protein>
<feature type="signal peptide" evidence="2">
    <location>
        <begin position="1"/>
        <end position="17"/>
    </location>
</feature>
<feature type="compositionally biased region" description="Low complexity" evidence="1">
    <location>
        <begin position="178"/>
        <end position="195"/>
    </location>
</feature>
<evidence type="ECO:0000256" key="2">
    <source>
        <dbReference type="SAM" id="SignalP"/>
    </source>
</evidence>
<sequence>MRPSLVWYLVSITLASAKTRDSACGRIRRDDWAQCVATTKIRDTEARPKNTVAGEGTLNTLDNRTQPRRASGPNTDASSAGRIITTTTTTTTADTNTNTNTTSPSSSTVNPATSVDPPAAAVSSTSSASTQNINASTMSGAQYHEMSWVQPIDIDDEDLTFGGKSLSEWHEEDRRRFSSASSCASSHHYAHSTSSQDEEEERRGRERVRRSHHNGKKKAQ</sequence>
<dbReference type="AlphaFoldDB" id="A0A9P9XVS4"/>
<evidence type="ECO:0000313" key="3">
    <source>
        <dbReference type="EMBL" id="KAI6778719.1"/>
    </source>
</evidence>
<reference evidence="3" key="2">
    <citation type="submission" date="2022-07" db="EMBL/GenBank/DDBJ databases">
        <authorList>
            <person name="Goncalves M.F.M."/>
            <person name="Hilario S."/>
            <person name="Van De Peer Y."/>
            <person name="Esteves A.C."/>
            <person name="Alves A."/>
        </authorList>
    </citation>
    <scope>NUCLEOTIDE SEQUENCE</scope>
    <source>
        <strain evidence="3">MUM 19.33</strain>
    </source>
</reference>
<organism evidence="3 4">
    <name type="scientific">Emericellopsis cladophorae</name>
    <dbReference type="NCBI Taxonomy" id="2686198"/>
    <lineage>
        <taxon>Eukaryota</taxon>
        <taxon>Fungi</taxon>
        <taxon>Dikarya</taxon>
        <taxon>Ascomycota</taxon>
        <taxon>Pezizomycotina</taxon>
        <taxon>Sordariomycetes</taxon>
        <taxon>Hypocreomycetidae</taxon>
        <taxon>Hypocreales</taxon>
        <taxon>Bionectriaceae</taxon>
        <taxon>Emericellopsis</taxon>
    </lineage>
</organism>
<name>A0A9P9XVS4_9HYPO</name>
<dbReference type="Proteomes" id="UP001055219">
    <property type="component" value="Unassembled WGS sequence"/>
</dbReference>
<evidence type="ECO:0000256" key="1">
    <source>
        <dbReference type="SAM" id="MobiDB-lite"/>
    </source>
</evidence>
<feature type="compositionally biased region" description="Low complexity" evidence="1">
    <location>
        <begin position="85"/>
        <end position="130"/>
    </location>
</feature>
<reference evidence="3" key="1">
    <citation type="journal article" date="2021" name="J Fungi (Basel)">
        <title>Genomic and Metabolomic Analyses of the Marine Fungus Emericellopsis cladophorae: Insights into Saltwater Adaptability Mechanisms and Its Biosynthetic Potential.</title>
        <authorList>
            <person name="Goncalves M.F.M."/>
            <person name="Hilario S."/>
            <person name="Van de Peer Y."/>
            <person name="Esteves A.C."/>
            <person name="Alves A."/>
        </authorList>
    </citation>
    <scope>NUCLEOTIDE SEQUENCE</scope>
    <source>
        <strain evidence="3">MUM 19.33</strain>
    </source>
</reference>
<dbReference type="GeneID" id="75827272"/>
<feature type="region of interest" description="Disordered" evidence="1">
    <location>
        <begin position="46"/>
        <end position="131"/>
    </location>
</feature>
<feature type="chain" id="PRO_5040466174" evidence="2">
    <location>
        <begin position="18"/>
        <end position="220"/>
    </location>
</feature>
<feature type="compositionally biased region" description="Basic residues" evidence="1">
    <location>
        <begin position="205"/>
        <end position="220"/>
    </location>
</feature>
<feature type="region of interest" description="Disordered" evidence="1">
    <location>
        <begin position="169"/>
        <end position="220"/>
    </location>
</feature>
<dbReference type="RefSeq" id="XP_051359575.1">
    <property type="nucleotide sequence ID" value="XM_051509410.1"/>
</dbReference>